<gene>
    <name evidence="2" type="ORF">V5N11_008498</name>
</gene>
<dbReference type="EMBL" id="JBANAX010000657">
    <property type="protein sequence ID" value="KAL1198878.1"/>
    <property type="molecule type" value="Genomic_DNA"/>
</dbReference>
<proteinExistence type="predicted"/>
<keyword evidence="3" id="KW-1185">Reference proteome</keyword>
<organism evidence="2 3">
    <name type="scientific">Cardamine amara subsp. amara</name>
    <dbReference type="NCBI Taxonomy" id="228776"/>
    <lineage>
        <taxon>Eukaryota</taxon>
        <taxon>Viridiplantae</taxon>
        <taxon>Streptophyta</taxon>
        <taxon>Embryophyta</taxon>
        <taxon>Tracheophyta</taxon>
        <taxon>Spermatophyta</taxon>
        <taxon>Magnoliopsida</taxon>
        <taxon>eudicotyledons</taxon>
        <taxon>Gunneridae</taxon>
        <taxon>Pentapetalae</taxon>
        <taxon>rosids</taxon>
        <taxon>malvids</taxon>
        <taxon>Brassicales</taxon>
        <taxon>Brassicaceae</taxon>
        <taxon>Cardamineae</taxon>
        <taxon>Cardamine</taxon>
    </lineage>
</organism>
<dbReference type="AlphaFoldDB" id="A0ABD0ZWT2"/>
<dbReference type="InterPro" id="IPR057136">
    <property type="entry name" value="At2g35280_TPR_dom"/>
</dbReference>
<dbReference type="PANTHER" id="PTHR33784:SF10">
    <property type="entry name" value="F-BOX PROTEIN"/>
    <property type="match status" value="1"/>
</dbReference>
<comment type="caution">
    <text evidence="2">The sequence shown here is derived from an EMBL/GenBank/DDBJ whole genome shotgun (WGS) entry which is preliminary data.</text>
</comment>
<evidence type="ECO:0000313" key="2">
    <source>
        <dbReference type="EMBL" id="KAL1198878.1"/>
    </source>
</evidence>
<accession>A0ABD0ZWT2</accession>
<protein>
    <submittedName>
        <fullName evidence="2">F-box protein</fullName>
    </submittedName>
</protein>
<feature type="domain" description="At2g35280-like TPR" evidence="1">
    <location>
        <begin position="1"/>
        <end position="75"/>
    </location>
</feature>
<dbReference type="InterPro" id="IPR040338">
    <property type="entry name" value="At1g67623-like"/>
</dbReference>
<name>A0ABD0ZWT2_CARAN</name>
<dbReference type="Pfam" id="PF23310">
    <property type="entry name" value="TPR_27"/>
    <property type="match status" value="1"/>
</dbReference>
<dbReference type="PANTHER" id="PTHR33784">
    <property type="entry name" value="OS05G0482100 PROTEIN"/>
    <property type="match status" value="1"/>
</dbReference>
<reference evidence="2 3" key="1">
    <citation type="submission" date="2024-04" db="EMBL/GenBank/DDBJ databases">
        <title>Genome assembly C_amara_ONT_v2.</title>
        <authorList>
            <person name="Yant L."/>
            <person name="Moore C."/>
            <person name="Slenker M."/>
        </authorList>
    </citation>
    <scope>NUCLEOTIDE SEQUENCE [LARGE SCALE GENOMIC DNA]</scope>
    <source>
        <tissue evidence="2">Leaf</tissue>
    </source>
</reference>
<evidence type="ECO:0000313" key="3">
    <source>
        <dbReference type="Proteomes" id="UP001558713"/>
    </source>
</evidence>
<sequence length="163" mass="19238">MKRCRECENPEAIYRKGLINYFHKTSHEQQRQKGLDQMRRAVKEKHEEARYVLGLVLLCLGVVNSEEGLHVLSPLFVGDKLSTLQAKFQIFCGKLQNSWSWWGRDRGTKLKRTYSKRVCHCDGRTQFQNQGWCRNGSDRYLPVREACPICVWDYEISKFSEYL</sequence>
<evidence type="ECO:0000259" key="1">
    <source>
        <dbReference type="Pfam" id="PF23310"/>
    </source>
</evidence>
<dbReference type="Proteomes" id="UP001558713">
    <property type="component" value="Unassembled WGS sequence"/>
</dbReference>